<organism evidence="2">
    <name type="scientific">Caenorhabditis brenneri</name>
    <name type="common">Nematode worm</name>
    <dbReference type="NCBI Taxonomy" id="135651"/>
    <lineage>
        <taxon>Eukaryota</taxon>
        <taxon>Metazoa</taxon>
        <taxon>Ecdysozoa</taxon>
        <taxon>Nematoda</taxon>
        <taxon>Chromadorea</taxon>
        <taxon>Rhabditida</taxon>
        <taxon>Rhabditina</taxon>
        <taxon>Rhabditomorpha</taxon>
        <taxon>Rhabditoidea</taxon>
        <taxon>Rhabditidae</taxon>
        <taxon>Peloderinae</taxon>
        <taxon>Caenorhabditis</taxon>
    </lineage>
</organism>
<dbReference type="EMBL" id="GL379786">
    <property type="protein sequence ID" value="EGT30089.1"/>
    <property type="molecule type" value="Genomic_DNA"/>
</dbReference>
<dbReference type="Proteomes" id="UP000008068">
    <property type="component" value="Unassembled WGS sequence"/>
</dbReference>
<name>G0M7X8_CAEBE</name>
<sequence length="16" mass="1857">MFSVDKFLIPCLKSKT</sequence>
<proteinExistence type="predicted"/>
<evidence type="ECO:0000313" key="2">
    <source>
        <dbReference type="Proteomes" id="UP000008068"/>
    </source>
</evidence>
<dbReference type="AlphaFoldDB" id="G0M7X8"/>
<accession>G0M7X8</accession>
<evidence type="ECO:0000313" key="1">
    <source>
        <dbReference type="EMBL" id="EGT30089.1"/>
    </source>
</evidence>
<gene>
    <name evidence="1" type="ORF">CAEBREN_01812</name>
</gene>
<keyword evidence="2" id="KW-1185">Reference proteome</keyword>
<protein>
    <submittedName>
        <fullName evidence="1">Uncharacterized protein</fullName>
    </submittedName>
</protein>
<dbReference type="InParanoid" id="G0M7X8"/>
<reference evidence="2" key="1">
    <citation type="submission" date="2011-07" db="EMBL/GenBank/DDBJ databases">
        <authorList>
            <consortium name="Caenorhabditis brenneri Sequencing and Analysis Consortium"/>
            <person name="Wilson R.K."/>
        </authorList>
    </citation>
    <scope>NUCLEOTIDE SEQUENCE [LARGE SCALE GENOMIC DNA]</scope>
    <source>
        <strain evidence="2">PB2801</strain>
    </source>
</reference>